<name>A0A655AS79_MYCTX</name>
<proteinExistence type="predicted"/>
<evidence type="ECO:0000313" key="2">
    <source>
        <dbReference type="Proteomes" id="UP000049023"/>
    </source>
</evidence>
<dbReference type="AlphaFoldDB" id="A0A655AS79"/>
<evidence type="ECO:0000313" key="1">
    <source>
        <dbReference type="EMBL" id="CKT56246.1"/>
    </source>
</evidence>
<dbReference type="Proteomes" id="UP000049023">
    <property type="component" value="Unassembled WGS sequence"/>
</dbReference>
<sequence length="90" mass="9621">MIIGQPGLGAIAADDARPLAVAAVQALDHRVVDFNGGERGGQAKERLQCRPITGADLQRPGAEFDVLQRPGQELIGHRFFPTCRAAMTPM</sequence>
<protein>
    <submittedName>
        <fullName evidence="1">Uncharacterized protein</fullName>
    </submittedName>
</protein>
<organism evidence="1 2">
    <name type="scientific">Mycobacterium tuberculosis</name>
    <dbReference type="NCBI Taxonomy" id="1773"/>
    <lineage>
        <taxon>Bacteria</taxon>
        <taxon>Bacillati</taxon>
        <taxon>Actinomycetota</taxon>
        <taxon>Actinomycetes</taxon>
        <taxon>Mycobacteriales</taxon>
        <taxon>Mycobacteriaceae</taxon>
        <taxon>Mycobacterium</taxon>
        <taxon>Mycobacterium tuberculosis complex</taxon>
    </lineage>
</organism>
<reference evidence="1 2" key="1">
    <citation type="submission" date="2015-03" db="EMBL/GenBank/DDBJ databases">
        <authorList>
            <consortium name="Pathogen Informatics"/>
        </authorList>
    </citation>
    <scope>NUCLEOTIDE SEQUENCE [LARGE SCALE GENOMIC DNA]</scope>
    <source>
        <strain evidence="1 2">Bir 187</strain>
    </source>
</reference>
<gene>
    <name evidence="1" type="ORF">ERS027661_04522</name>
</gene>
<dbReference type="EMBL" id="CNFU01001584">
    <property type="protein sequence ID" value="CKT56246.1"/>
    <property type="molecule type" value="Genomic_DNA"/>
</dbReference>
<accession>A0A655AS79</accession>